<proteinExistence type="predicted"/>
<organism evidence="3 4">
    <name type="scientific">Funneliformis caledonium</name>
    <dbReference type="NCBI Taxonomy" id="1117310"/>
    <lineage>
        <taxon>Eukaryota</taxon>
        <taxon>Fungi</taxon>
        <taxon>Fungi incertae sedis</taxon>
        <taxon>Mucoromycota</taxon>
        <taxon>Glomeromycotina</taxon>
        <taxon>Glomeromycetes</taxon>
        <taxon>Glomerales</taxon>
        <taxon>Glomeraceae</taxon>
        <taxon>Funneliformis</taxon>
    </lineage>
</organism>
<dbReference type="AlphaFoldDB" id="A0A9N9D7H7"/>
<gene>
    <name evidence="3" type="ORF">FCALED_LOCUS9976</name>
</gene>
<name>A0A9N9D7H7_9GLOM</name>
<evidence type="ECO:0000259" key="2">
    <source>
        <dbReference type="PROSITE" id="PS50118"/>
    </source>
</evidence>
<feature type="DNA-binding region" description="HMG box" evidence="1">
    <location>
        <begin position="24"/>
        <end position="90"/>
    </location>
</feature>
<reference evidence="3" key="1">
    <citation type="submission" date="2021-06" db="EMBL/GenBank/DDBJ databases">
        <authorList>
            <person name="Kallberg Y."/>
            <person name="Tangrot J."/>
            <person name="Rosling A."/>
        </authorList>
    </citation>
    <scope>NUCLEOTIDE SEQUENCE</scope>
    <source>
        <strain evidence="3">UK204</strain>
    </source>
</reference>
<sequence length="124" mass="15020">MVNNQITFHFFEPQTLKTSEEKPKKRTPNMFILFRKEMMRYKPYNMQMTKYSKLVSEKWKKLSEVEKNELQRRYQINRDQKLENPVNEYGINAINYPLPSVKCRNENDAAKRDQNTINAEQIIK</sequence>
<dbReference type="InterPro" id="IPR036910">
    <property type="entry name" value="HMG_box_dom_sf"/>
</dbReference>
<evidence type="ECO:0000256" key="1">
    <source>
        <dbReference type="PROSITE-ProRule" id="PRU00267"/>
    </source>
</evidence>
<evidence type="ECO:0000313" key="4">
    <source>
        <dbReference type="Proteomes" id="UP000789570"/>
    </source>
</evidence>
<dbReference type="GO" id="GO:0005634">
    <property type="term" value="C:nucleus"/>
    <property type="evidence" value="ECO:0007669"/>
    <property type="project" value="UniProtKB-UniRule"/>
</dbReference>
<protein>
    <submittedName>
        <fullName evidence="3">15699_t:CDS:1</fullName>
    </submittedName>
</protein>
<dbReference type="OrthoDB" id="2342879at2759"/>
<evidence type="ECO:0000313" key="3">
    <source>
        <dbReference type="EMBL" id="CAG8629293.1"/>
    </source>
</evidence>
<keyword evidence="1" id="KW-0539">Nucleus</keyword>
<feature type="domain" description="HMG box" evidence="2">
    <location>
        <begin position="24"/>
        <end position="90"/>
    </location>
</feature>
<comment type="caution">
    <text evidence="3">The sequence shown here is derived from an EMBL/GenBank/DDBJ whole genome shotgun (WGS) entry which is preliminary data.</text>
</comment>
<keyword evidence="4" id="KW-1185">Reference proteome</keyword>
<dbReference type="GO" id="GO:0003677">
    <property type="term" value="F:DNA binding"/>
    <property type="evidence" value="ECO:0007669"/>
    <property type="project" value="UniProtKB-UniRule"/>
</dbReference>
<dbReference type="Gene3D" id="1.10.30.10">
    <property type="entry name" value="High mobility group box domain"/>
    <property type="match status" value="1"/>
</dbReference>
<dbReference type="Proteomes" id="UP000789570">
    <property type="component" value="Unassembled WGS sequence"/>
</dbReference>
<dbReference type="PROSITE" id="PS50118">
    <property type="entry name" value="HMG_BOX_2"/>
    <property type="match status" value="1"/>
</dbReference>
<dbReference type="SUPFAM" id="SSF47095">
    <property type="entry name" value="HMG-box"/>
    <property type="match status" value="1"/>
</dbReference>
<keyword evidence="1" id="KW-0238">DNA-binding</keyword>
<dbReference type="EMBL" id="CAJVPQ010003492">
    <property type="protein sequence ID" value="CAG8629293.1"/>
    <property type="molecule type" value="Genomic_DNA"/>
</dbReference>
<dbReference type="InterPro" id="IPR009071">
    <property type="entry name" value="HMG_box_dom"/>
</dbReference>
<accession>A0A9N9D7H7</accession>